<dbReference type="NCBIfam" id="TIGR01479">
    <property type="entry name" value="GMP_PMI"/>
    <property type="match status" value="1"/>
</dbReference>
<evidence type="ECO:0000313" key="14">
    <source>
        <dbReference type="Proteomes" id="UP000000249"/>
    </source>
</evidence>
<proteinExistence type="inferred from homology"/>
<dbReference type="PANTHER" id="PTHR46390:SF1">
    <property type="entry name" value="MANNOSE-1-PHOSPHATE GUANYLYLTRANSFERASE"/>
    <property type="match status" value="1"/>
</dbReference>
<dbReference type="Pfam" id="PF00483">
    <property type="entry name" value="NTP_transferase"/>
    <property type="match status" value="1"/>
</dbReference>
<dbReference type="CDD" id="cd02213">
    <property type="entry name" value="cupin_PMI_typeII_C"/>
    <property type="match status" value="1"/>
</dbReference>
<evidence type="ECO:0000259" key="11">
    <source>
        <dbReference type="Pfam" id="PF01050"/>
    </source>
</evidence>
<keyword evidence="4 13" id="KW-0808">Transferase</keyword>
<evidence type="ECO:0000256" key="6">
    <source>
        <dbReference type="ARBA" id="ARBA00022741"/>
    </source>
</evidence>
<comment type="catalytic activity">
    <reaction evidence="8">
        <text>alpha-D-mannose 1-phosphate + GTP + H(+) = GDP-alpha-D-mannose + diphosphate</text>
        <dbReference type="Rhea" id="RHEA:15229"/>
        <dbReference type="ChEBI" id="CHEBI:15378"/>
        <dbReference type="ChEBI" id="CHEBI:33019"/>
        <dbReference type="ChEBI" id="CHEBI:37565"/>
        <dbReference type="ChEBI" id="CHEBI:57527"/>
        <dbReference type="ChEBI" id="CHEBI:58409"/>
        <dbReference type="EC" id="2.7.7.13"/>
    </reaction>
</comment>
<dbReference type="InterPro" id="IPR014710">
    <property type="entry name" value="RmlC-like_jellyroll"/>
</dbReference>
<dbReference type="GO" id="GO:0005525">
    <property type="term" value="F:GTP binding"/>
    <property type="evidence" value="ECO:0007669"/>
    <property type="project" value="UniProtKB-KW"/>
</dbReference>
<dbReference type="InterPro" id="IPR029044">
    <property type="entry name" value="Nucleotide-diphossugar_trans"/>
</dbReference>
<dbReference type="GO" id="GO:0004475">
    <property type="term" value="F:mannose-1-phosphate guanylyltransferase (GTP) activity"/>
    <property type="evidence" value="ECO:0007669"/>
    <property type="project" value="UniProtKB-EC"/>
</dbReference>
<dbReference type="UniPathway" id="UPA00126">
    <property type="reaction ID" value="UER00930"/>
</dbReference>
<keyword evidence="5 13" id="KW-0548">Nucleotidyltransferase</keyword>
<dbReference type="InterPro" id="IPR005835">
    <property type="entry name" value="NTP_transferase_dom"/>
</dbReference>
<dbReference type="GO" id="GO:0009298">
    <property type="term" value="P:GDP-mannose biosynthetic process"/>
    <property type="evidence" value="ECO:0007669"/>
    <property type="project" value="UniProtKB-UniPathway"/>
</dbReference>
<dbReference type="eggNOG" id="COG0836">
    <property type="taxonomic scope" value="Bacteria"/>
</dbReference>
<dbReference type="SUPFAM" id="SSF51182">
    <property type="entry name" value="RmlC-like cupins"/>
    <property type="match status" value="1"/>
</dbReference>
<dbReference type="KEGG" id="vcr:VC395_0273"/>
<accession>A0A0H3ANW6</accession>
<dbReference type="InterPro" id="IPR051161">
    <property type="entry name" value="Mannose-6P_isomerase_type2"/>
</dbReference>
<dbReference type="Proteomes" id="UP000000249">
    <property type="component" value="Chromosome 1"/>
</dbReference>
<protein>
    <recommendedName>
        <fullName evidence="3">mannose-1-phosphate guanylyltransferase</fullName>
        <ecNumber evidence="3">2.7.7.13</ecNumber>
    </recommendedName>
</protein>
<comment type="pathway">
    <text evidence="1">Nucleotide-sugar biosynthesis; GDP-alpha-D-mannose biosynthesis; GDP-alpha-D-mannose from alpha-D-mannose 1-phosphate (GTP route): step 1/1.</text>
</comment>
<evidence type="ECO:0000256" key="3">
    <source>
        <dbReference type="ARBA" id="ARBA00012387"/>
    </source>
</evidence>
<sequence length="465" mass="51916">MFIPVIMAGGSGSRLWPLSRSAFPKQFLSLDSSSQHTMLQATIERLQGLPIAEPIVISNEDHRFIVAEQIRRYGKKSRIILEPAGRNTAPAIALAAFTAIEQEDDPVLLVLAADHFVKNKSAFQAAISQAAQQAEAGKLATFGIVPTTPETGYGYIHRGEEVTQGTYEINSFVEKPQLNIAEQYLASGEYYWNSGCFMFKASVFLNELKQHSPEIYRQCELAMQGLSHDYDFIRVGVEEFLKCPDDSIDYAVMEHTKLGVVVSMDAGWSDVGSWSALWEVSDKDADGNVCQGDAILSGTSNCYIYAPNKLVAAVGLKDIVVVETKDAVLVADKNQVQEVKKIVEHLKAENRAEYREHRERYRPWGKSDAIDKGERYKVNRITVEPGKKQSLQMHYHRAEHWVVVSGTAKVTCEGNVKVITENQSLYIPIGTNHMIENPGKIPLELIEIQSGSYLNEDDVVRFEDK</sequence>
<feature type="domain" description="MannoseP isomerase/GMP-like beta-helix" evidence="12">
    <location>
        <begin position="297"/>
        <end position="346"/>
    </location>
</feature>
<dbReference type="AlphaFoldDB" id="A0A0H3ANW6"/>
<keyword evidence="7" id="KW-0342">GTP-binding</keyword>
<dbReference type="InterPro" id="IPR011051">
    <property type="entry name" value="RmlC_Cupin_sf"/>
</dbReference>
<dbReference type="CDD" id="cd02509">
    <property type="entry name" value="GDP-M1P_Guanylyltransferase"/>
    <property type="match status" value="1"/>
</dbReference>
<dbReference type="SUPFAM" id="SSF53448">
    <property type="entry name" value="Nucleotide-diphospho-sugar transferases"/>
    <property type="match status" value="1"/>
</dbReference>
<evidence type="ECO:0000256" key="9">
    <source>
        <dbReference type="RuleBase" id="RU004190"/>
    </source>
</evidence>
<feature type="domain" description="Mannose-6-phosphate isomerase type II C-terminal" evidence="11">
    <location>
        <begin position="350"/>
        <end position="464"/>
    </location>
</feature>
<evidence type="ECO:0000313" key="13">
    <source>
        <dbReference type="EMBL" id="ABQ22123.1"/>
    </source>
</evidence>
<dbReference type="FunFam" id="3.90.550.10:FF:000046">
    <property type="entry name" value="Mannose-1-phosphate guanylyltransferase (GDP)"/>
    <property type="match status" value="1"/>
</dbReference>
<organism evidence="13 14">
    <name type="scientific">Vibrio cholerae serotype O1 (strain ATCC 39541 / Classical Ogawa 395 / O395)</name>
    <dbReference type="NCBI Taxonomy" id="345073"/>
    <lineage>
        <taxon>Bacteria</taxon>
        <taxon>Pseudomonadati</taxon>
        <taxon>Pseudomonadota</taxon>
        <taxon>Gammaproteobacteria</taxon>
        <taxon>Vibrionales</taxon>
        <taxon>Vibrionaceae</taxon>
        <taxon>Vibrio</taxon>
    </lineage>
</organism>
<evidence type="ECO:0000259" key="12">
    <source>
        <dbReference type="Pfam" id="PF22640"/>
    </source>
</evidence>
<dbReference type="eggNOG" id="COG0662">
    <property type="taxonomic scope" value="Bacteria"/>
</dbReference>
<dbReference type="InterPro" id="IPR006375">
    <property type="entry name" value="Man1P_GuaTrfase/Man6P_Isoase"/>
</dbReference>
<dbReference type="Pfam" id="PF01050">
    <property type="entry name" value="MannoseP_isomer"/>
    <property type="match status" value="1"/>
</dbReference>
<feature type="domain" description="Nucleotidyl transferase" evidence="10">
    <location>
        <begin position="4"/>
        <end position="285"/>
    </location>
</feature>
<evidence type="ECO:0000256" key="8">
    <source>
        <dbReference type="ARBA" id="ARBA00047343"/>
    </source>
</evidence>
<gene>
    <name evidence="13" type="primary">rfbA</name>
    <name evidence="13" type="ordered locus">VC0395_A2621</name>
</gene>
<dbReference type="EMBL" id="CP000627">
    <property type="protein sequence ID" value="ABQ22123.1"/>
    <property type="molecule type" value="Genomic_DNA"/>
</dbReference>
<dbReference type="InterPro" id="IPR049577">
    <property type="entry name" value="GMPP_N"/>
</dbReference>
<dbReference type="EC" id="2.7.7.13" evidence="3"/>
<evidence type="ECO:0000256" key="7">
    <source>
        <dbReference type="ARBA" id="ARBA00023134"/>
    </source>
</evidence>
<keyword evidence="6" id="KW-0547">Nucleotide-binding</keyword>
<dbReference type="FunFam" id="2.60.120.10:FF:000032">
    <property type="entry name" value="Mannose-1-phosphate guanylyltransferase/mannose-6-phosphate isomerase"/>
    <property type="match status" value="1"/>
</dbReference>
<dbReference type="Gene3D" id="2.60.120.10">
    <property type="entry name" value="Jelly Rolls"/>
    <property type="match status" value="1"/>
</dbReference>
<dbReference type="KEGG" id="vco:VC0395_A2621"/>
<reference evidence="13 14" key="1">
    <citation type="submission" date="2007-03" db="EMBL/GenBank/DDBJ databases">
        <authorList>
            <person name="Heidelberg J."/>
        </authorList>
    </citation>
    <scope>NUCLEOTIDE SEQUENCE [LARGE SCALE GENOMIC DNA]</scope>
    <source>
        <strain evidence="14">ATCC 39541 / Classical Ogawa 395 / O395</strain>
    </source>
</reference>
<dbReference type="Gene3D" id="3.90.550.10">
    <property type="entry name" value="Spore Coat Polysaccharide Biosynthesis Protein SpsA, Chain A"/>
    <property type="match status" value="1"/>
</dbReference>
<dbReference type="InterPro" id="IPR054566">
    <property type="entry name" value="ManC/GMP-like_b-helix"/>
</dbReference>
<name>A0A0H3ANW6_VIBC3</name>
<evidence type="ECO:0000256" key="5">
    <source>
        <dbReference type="ARBA" id="ARBA00022695"/>
    </source>
</evidence>
<evidence type="ECO:0000256" key="1">
    <source>
        <dbReference type="ARBA" id="ARBA00004823"/>
    </source>
</evidence>
<evidence type="ECO:0000256" key="2">
    <source>
        <dbReference type="ARBA" id="ARBA00006115"/>
    </source>
</evidence>
<dbReference type="InterPro" id="IPR001538">
    <property type="entry name" value="Man6P_isomerase-2_C"/>
</dbReference>
<evidence type="ECO:0000259" key="10">
    <source>
        <dbReference type="Pfam" id="PF00483"/>
    </source>
</evidence>
<dbReference type="OrthoDB" id="9806359at2"/>
<dbReference type="PATRIC" id="fig|345073.21.peg.261"/>
<evidence type="ECO:0000256" key="4">
    <source>
        <dbReference type="ARBA" id="ARBA00022679"/>
    </source>
</evidence>
<comment type="similarity">
    <text evidence="2 9">Belongs to the mannose-6-phosphate isomerase type 2 family.</text>
</comment>
<dbReference type="GO" id="GO:0000271">
    <property type="term" value="P:polysaccharide biosynthetic process"/>
    <property type="evidence" value="ECO:0007669"/>
    <property type="project" value="InterPro"/>
</dbReference>
<dbReference type="PANTHER" id="PTHR46390">
    <property type="entry name" value="MANNOSE-1-PHOSPHATE GUANYLYLTRANSFERASE"/>
    <property type="match status" value="1"/>
</dbReference>
<dbReference type="RefSeq" id="WP_001894734.1">
    <property type="nucleotide sequence ID" value="NC_009457.1"/>
</dbReference>
<dbReference type="Pfam" id="PF22640">
    <property type="entry name" value="ManC_GMP_beta-helix"/>
    <property type="match status" value="1"/>
</dbReference>
<dbReference type="SMR" id="A0A0H3ANW6"/>